<dbReference type="EMBL" id="JBBYAF010000002">
    <property type="protein sequence ID" value="MEL3970889.1"/>
    <property type="molecule type" value="Genomic_DNA"/>
</dbReference>
<dbReference type="Pfam" id="PF06338">
    <property type="entry name" value="ComK"/>
    <property type="match status" value="1"/>
</dbReference>
<keyword evidence="2" id="KW-1185">Reference proteome</keyword>
<dbReference type="Proteomes" id="UP001389717">
    <property type="component" value="Unassembled WGS sequence"/>
</dbReference>
<reference evidence="1 2" key="1">
    <citation type="submission" date="2024-04" db="EMBL/GenBank/DDBJ databases">
        <title>Bacillus oryzaecorticis sp. nov., a moderately halophilic bacterium isolated from rice husks.</title>
        <authorList>
            <person name="Zhu H.-S."/>
        </authorList>
    </citation>
    <scope>NUCLEOTIDE SEQUENCE [LARGE SCALE GENOMIC DNA]</scope>
    <source>
        <strain evidence="1 2">ZC255</strain>
    </source>
</reference>
<proteinExistence type="predicted"/>
<accession>A0ABU9K4A1</accession>
<comment type="caution">
    <text evidence="1">The sequence shown here is derived from an EMBL/GenBank/DDBJ whole genome shotgun (WGS) entry which is preliminary data.</text>
</comment>
<gene>
    <name evidence="1" type="ORF">AAEO50_01240</name>
</gene>
<evidence type="ECO:0000313" key="2">
    <source>
        <dbReference type="Proteomes" id="UP001389717"/>
    </source>
</evidence>
<evidence type="ECO:0000313" key="1">
    <source>
        <dbReference type="EMBL" id="MEL3970889.1"/>
    </source>
</evidence>
<organism evidence="1 2">
    <name type="scientific">Rossellomorea oryzaecorticis</name>
    <dbReference type="NCBI Taxonomy" id="1396505"/>
    <lineage>
        <taxon>Bacteria</taxon>
        <taxon>Bacillati</taxon>
        <taxon>Bacillota</taxon>
        <taxon>Bacilli</taxon>
        <taxon>Bacillales</taxon>
        <taxon>Bacillaceae</taxon>
        <taxon>Rossellomorea</taxon>
    </lineage>
</organism>
<dbReference type="RefSeq" id="WP_341979554.1">
    <property type="nucleotide sequence ID" value="NZ_JBBYAF010000002.1"/>
</dbReference>
<dbReference type="InterPro" id="IPR010461">
    <property type="entry name" value="ComK"/>
</dbReference>
<name>A0ABU9K4A1_9BACI</name>
<sequence length="191" mass="22096">MRKEKGLITSTTVALFPSYHHAYQTIIVDLSGKKVWSKKPAKEIINEACLDDGASYEGKIKAVRHALPYHRKTPLIINKDQHIYAFPTMSPDKYDCIWLFHLHILEISQTQNKTYITFINGYKLEVNCSVKVLNRQRERAAVTMNHFAFKNKKLHVSSPAEAEYGEEDEIFEFKVYTGIELTNQDQSFLQV</sequence>
<protein>
    <submittedName>
        <fullName evidence="1">Competence protein ComK</fullName>
    </submittedName>
</protein>